<feature type="transmembrane region" description="Helical" evidence="1">
    <location>
        <begin position="87"/>
        <end position="106"/>
    </location>
</feature>
<dbReference type="Pfam" id="PF14780">
    <property type="entry name" value="NEPRO_N"/>
    <property type="match status" value="1"/>
</dbReference>
<organism evidence="3 4">
    <name type="scientific">Anopheles farauti</name>
    <dbReference type="NCBI Taxonomy" id="69004"/>
    <lineage>
        <taxon>Eukaryota</taxon>
        <taxon>Metazoa</taxon>
        <taxon>Ecdysozoa</taxon>
        <taxon>Arthropoda</taxon>
        <taxon>Hexapoda</taxon>
        <taxon>Insecta</taxon>
        <taxon>Pterygota</taxon>
        <taxon>Neoptera</taxon>
        <taxon>Endopterygota</taxon>
        <taxon>Diptera</taxon>
        <taxon>Nematocera</taxon>
        <taxon>Culicoidea</taxon>
        <taxon>Culicidae</taxon>
        <taxon>Anophelinae</taxon>
        <taxon>Anopheles</taxon>
    </lineage>
</organism>
<dbReference type="STRING" id="69004.A0A182Q341"/>
<dbReference type="AlphaFoldDB" id="A0A182Q341"/>
<dbReference type="EMBL" id="AXCN02000148">
    <property type="status" value="NOT_ANNOTATED_CDS"/>
    <property type="molecule type" value="Genomic_DNA"/>
</dbReference>
<dbReference type="GO" id="GO:0005634">
    <property type="term" value="C:nucleus"/>
    <property type="evidence" value="ECO:0007669"/>
    <property type="project" value="TreeGrafter"/>
</dbReference>
<proteinExistence type="predicted"/>
<dbReference type="EnsemblMetazoa" id="AFAF002131-RA">
    <property type="protein sequence ID" value="AFAF002131-PA"/>
    <property type="gene ID" value="AFAF002131"/>
</dbReference>
<evidence type="ECO:0000256" key="1">
    <source>
        <dbReference type="SAM" id="Phobius"/>
    </source>
</evidence>
<evidence type="ECO:0000259" key="2">
    <source>
        <dbReference type="Pfam" id="PF14780"/>
    </source>
</evidence>
<dbReference type="InterPro" id="IPR027951">
    <property type="entry name" value="Nepro_N"/>
</dbReference>
<reference evidence="3" key="2">
    <citation type="submission" date="2020-05" db="UniProtKB">
        <authorList>
            <consortium name="EnsemblMetazoa"/>
        </authorList>
    </citation>
    <scope>IDENTIFICATION</scope>
    <source>
        <strain evidence="3">FAR1</strain>
    </source>
</reference>
<keyword evidence="1" id="KW-0812">Transmembrane</keyword>
<keyword evidence="1" id="KW-1133">Transmembrane helix</keyword>
<dbReference type="PANTHER" id="PTHR34761">
    <property type="entry name" value="NUCLEOLUS AND NEURAL PROGENITOR PROTEIN"/>
    <property type="match status" value="1"/>
</dbReference>
<keyword evidence="4" id="KW-1185">Reference proteome</keyword>
<keyword evidence="1" id="KW-0472">Membrane</keyword>
<protein>
    <recommendedName>
        <fullName evidence="2">Nucleolus and neural progenitor protein-like N-terminal domain-containing protein</fullName>
    </recommendedName>
</protein>
<dbReference type="Proteomes" id="UP000075886">
    <property type="component" value="Unassembled WGS sequence"/>
</dbReference>
<dbReference type="InterPro" id="IPR052835">
    <property type="entry name" value="Nepro"/>
</dbReference>
<dbReference type="GO" id="GO:0045747">
    <property type="term" value="P:positive regulation of Notch signaling pathway"/>
    <property type="evidence" value="ECO:0007669"/>
    <property type="project" value="TreeGrafter"/>
</dbReference>
<evidence type="ECO:0000313" key="3">
    <source>
        <dbReference type="EnsemblMetazoa" id="AFAF002131-PA"/>
    </source>
</evidence>
<dbReference type="VEuPathDB" id="VectorBase:AFAF002131"/>
<sequence length="315" mass="36511">MHGFRIMRRLNQTLIRIKSLDLVSVIMEFHQFMPDANYIESELNLPVRSNLEYLLVRLQSLTKLLLRVVYLTKEAARYHLKQLTRAFLFHIFSTFLALSGQLWLFARGVCRQTEKFYSELYTALPILPVTKVNWLPEGYVLPCSLAVWLGKEYEQEILYTPPETDVFSLDEGSTLFTLLECHGMDAEDTLLAREENVPIGDNEQQPATFSAVPKNLLLESKRPDTGEVVKRVPIVSNFDPSQLNHIKSKFHVQQFLTQEQKKRKENRKAAITNGITGAKFVEFNMGLMKEFQRKTSADFVKFFKEQLMELLNGRI</sequence>
<accession>A0A182Q341</accession>
<evidence type="ECO:0000313" key="4">
    <source>
        <dbReference type="Proteomes" id="UP000075886"/>
    </source>
</evidence>
<feature type="domain" description="Nucleolus and neural progenitor protein-like N-terminal" evidence="2">
    <location>
        <begin position="1"/>
        <end position="121"/>
    </location>
</feature>
<reference evidence="4" key="1">
    <citation type="submission" date="2014-01" db="EMBL/GenBank/DDBJ databases">
        <title>The Genome Sequence of Anopheles farauti FAR1 (V2).</title>
        <authorList>
            <consortium name="The Broad Institute Genomics Platform"/>
            <person name="Neafsey D.E."/>
            <person name="Besansky N."/>
            <person name="Howell P."/>
            <person name="Walton C."/>
            <person name="Young S.K."/>
            <person name="Zeng Q."/>
            <person name="Gargeya S."/>
            <person name="Fitzgerald M."/>
            <person name="Haas B."/>
            <person name="Abouelleil A."/>
            <person name="Allen A.W."/>
            <person name="Alvarado L."/>
            <person name="Arachchi H.M."/>
            <person name="Berlin A.M."/>
            <person name="Chapman S.B."/>
            <person name="Gainer-Dewar J."/>
            <person name="Goldberg J."/>
            <person name="Griggs A."/>
            <person name="Gujja S."/>
            <person name="Hansen M."/>
            <person name="Howarth C."/>
            <person name="Imamovic A."/>
            <person name="Ireland A."/>
            <person name="Larimer J."/>
            <person name="McCowan C."/>
            <person name="Murphy C."/>
            <person name="Pearson M."/>
            <person name="Poon T.W."/>
            <person name="Priest M."/>
            <person name="Roberts A."/>
            <person name="Saif S."/>
            <person name="Shea T."/>
            <person name="Sisk P."/>
            <person name="Sykes S."/>
            <person name="Wortman J."/>
            <person name="Nusbaum C."/>
            <person name="Birren B."/>
        </authorList>
    </citation>
    <scope>NUCLEOTIDE SEQUENCE [LARGE SCALE GENOMIC DNA]</scope>
    <source>
        <strain evidence="4">FAR1</strain>
    </source>
</reference>
<name>A0A182Q341_9DIPT</name>
<dbReference type="PANTHER" id="PTHR34761:SF1">
    <property type="entry name" value="NUCLEOLUS AND NEURAL PROGENITOR PROTEIN"/>
    <property type="match status" value="1"/>
</dbReference>